<reference evidence="2 3" key="1">
    <citation type="submission" date="2022-06" db="EMBL/GenBank/DDBJ databases">
        <title>Isolation of gut microbiota from human fecal samples.</title>
        <authorList>
            <person name="Pamer E.G."/>
            <person name="Barat B."/>
            <person name="Waligurski E."/>
            <person name="Medina S."/>
            <person name="Paddock L."/>
            <person name="Mostad J."/>
        </authorList>
    </citation>
    <scope>NUCLEOTIDE SEQUENCE [LARGE SCALE GENOMIC DNA]</scope>
    <source>
        <strain evidence="2 3">DFI.9.73</strain>
    </source>
</reference>
<dbReference type="Gene3D" id="2.30.130.30">
    <property type="entry name" value="Hypothetical protein"/>
    <property type="match status" value="1"/>
</dbReference>
<evidence type="ECO:0000259" key="1">
    <source>
        <dbReference type="Pfam" id="PF04266"/>
    </source>
</evidence>
<keyword evidence="3" id="KW-1185">Reference proteome</keyword>
<dbReference type="Proteomes" id="UP001524473">
    <property type="component" value="Unassembled WGS sequence"/>
</dbReference>
<dbReference type="Pfam" id="PF04266">
    <property type="entry name" value="ASCH"/>
    <property type="match status" value="1"/>
</dbReference>
<gene>
    <name evidence="2" type="ORF">NE695_08265</name>
</gene>
<feature type="domain" description="ASCH" evidence="1">
    <location>
        <begin position="4"/>
        <end position="88"/>
    </location>
</feature>
<protein>
    <submittedName>
        <fullName evidence="2">ASCH domain-containing protein</fullName>
    </submittedName>
</protein>
<comment type="caution">
    <text evidence="2">The sequence shown here is derived from an EMBL/GenBank/DDBJ whole genome shotgun (WGS) entry which is preliminary data.</text>
</comment>
<organism evidence="2 3">
    <name type="scientific">Neglectibacter timonensis</name>
    <dbReference type="NCBI Taxonomy" id="1776382"/>
    <lineage>
        <taxon>Bacteria</taxon>
        <taxon>Bacillati</taxon>
        <taxon>Bacillota</taxon>
        <taxon>Clostridia</taxon>
        <taxon>Eubacteriales</taxon>
        <taxon>Oscillospiraceae</taxon>
        <taxon>Neglectibacter</taxon>
    </lineage>
</organism>
<dbReference type="RefSeq" id="WP_066866806.1">
    <property type="nucleotide sequence ID" value="NZ_CABKVV010000014.1"/>
</dbReference>
<sequence>MKALTLKEPWLALIAAGKKKIETRSWKTNYRGPLYLHASASPVNRNDPQTAELLRLIPEEPLRCGLVACRCVLTDCRVMDGPFLEQMELEPVERLCGIYAPGRYAWFLEDIEVLPQPFPAKGMLGLWNWEGPSL</sequence>
<dbReference type="InterPro" id="IPR015947">
    <property type="entry name" value="PUA-like_sf"/>
</dbReference>
<evidence type="ECO:0000313" key="3">
    <source>
        <dbReference type="Proteomes" id="UP001524473"/>
    </source>
</evidence>
<accession>A0ABT1RZA0</accession>
<evidence type="ECO:0000313" key="2">
    <source>
        <dbReference type="EMBL" id="MCQ4839908.1"/>
    </source>
</evidence>
<dbReference type="GeneID" id="90533584"/>
<dbReference type="InterPro" id="IPR007374">
    <property type="entry name" value="ASCH_domain"/>
</dbReference>
<name>A0ABT1RZA0_9FIRM</name>
<dbReference type="SUPFAM" id="SSF88697">
    <property type="entry name" value="PUA domain-like"/>
    <property type="match status" value="1"/>
</dbReference>
<dbReference type="EMBL" id="JANFZH010000016">
    <property type="protein sequence ID" value="MCQ4839908.1"/>
    <property type="molecule type" value="Genomic_DNA"/>
</dbReference>
<proteinExistence type="predicted"/>